<dbReference type="EMBL" id="GEMB01005433">
    <property type="protein sequence ID" value="JAR97887.1"/>
    <property type="molecule type" value="Transcribed_RNA"/>
</dbReference>
<keyword evidence="2" id="KW-0255">Endonuclease</keyword>
<organism evidence="2">
    <name type="scientific">Triatoma infestans</name>
    <name type="common">Assassin bug</name>
    <dbReference type="NCBI Taxonomy" id="30076"/>
    <lineage>
        <taxon>Eukaryota</taxon>
        <taxon>Metazoa</taxon>
        <taxon>Ecdysozoa</taxon>
        <taxon>Arthropoda</taxon>
        <taxon>Hexapoda</taxon>
        <taxon>Insecta</taxon>
        <taxon>Pterygota</taxon>
        <taxon>Neoptera</taxon>
        <taxon>Paraneoptera</taxon>
        <taxon>Hemiptera</taxon>
        <taxon>Heteroptera</taxon>
        <taxon>Panheteroptera</taxon>
        <taxon>Cimicomorpha</taxon>
        <taxon>Reduviidae</taxon>
        <taxon>Triatominae</taxon>
        <taxon>Triatoma</taxon>
    </lineage>
</organism>
<feature type="domain" description="Reverse transcriptase" evidence="1">
    <location>
        <begin position="1"/>
        <end position="72"/>
    </location>
</feature>
<protein>
    <submittedName>
        <fullName evidence="2">Endonuclease-reverse transcriptase</fullName>
    </submittedName>
</protein>
<keyword evidence="2" id="KW-0378">Hydrolase</keyword>
<evidence type="ECO:0000259" key="1">
    <source>
        <dbReference type="PROSITE" id="PS50878"/>
    </source>
</evidence>
<keyword evidence="2" id="KW-0808">Transferase</keyword>
<evidence type="ECO:0000313" key="2">
    <source>
        <dbReference type="EMBL" id="JAR97887.1"/>
    </source>
</evidence>
<keyword evidence="2" id="KW-0548">Nucleotidyltransferase</keyword>
<proteinExistence type="predicted"/>
<dbReference type="AlphaFoldDB" id="A0A161MJI4"/>
<dbReference type="PROSITE" id="PS50878">
    <property type="entry name" value="RT_POL"/>
    <property type="match status" value="1"/>
</dbReference>
<dbReference type="PANTHER" id="PTHR47027">
    <property type="entry name" value="REVERSE TRANSCRIPTASE DOMAIN-CONTAINING PROTEIN"/>
    <property type="match status" value="1"/>
</dbReference>
<name>A0A161MJI4_TRIIF</name>
<dbReference type="PANTHER" id="PTHR47027:SF29">
    <property type="entry name" value="C2H2-TYPE DOMAIN-CONTAINING PROTEIN"/>
    <property type="match status" value="1"/>
</dbReference>
<keyword evidence="2" id="KW-0540">Nuclease</keyword>
<keyword evidence="2" id="KW-0695">RNA-directed DNA polymerase</keyword>
<dbReference type="GO" id="GO:0003964">
    <property type="term" value="F:RNA-directed DNA polymerase activity"/>
    <property type="evidence" value="ECO:0007669"/>
    <property type="project" value="UniProtKB-KW"/>
</dbReference>
<reference evidence="2" key="1">
    <citation type="submission" date="2016-04" db="EMBL/GenBank/DDBJ databases">
        <authorList>
            <person name="Calderon-Fernandez G.M.Sr."/>
        </authorList>
    </citation>
    <scope>NUCLEOTIDE SEQUENCE</scope>
    <source>
        <strain evidence="2">Int1</strain>
        <tissue evidence="2">Integument</tissue>
    </source>
</reference>
<dbReference type="InterPro" id="IPR000477">
    <property type="entry name" value="RT_dom"/>
</dbReference>
<reference evidence="2" key="2">
    <citation type="journal article" date="2017" name="J. Med. Entomol.">
        <title>Transcriptome Analysis of the Triatoma infestans (Hemiptera: Reduviidae) Integument.</title>
        <authorList>
            <person name="Calderon-Fernandez G.M."/>
            <person name="Moriconi D.E."/>
            <person name="Dulbecco A.B."/>
            <person name="Juarez M.P."/>
        </authorList>
    </citation>
    <scope>NUCLEOTIDE SEQUENCE</scope>
    <source>
        <strain evidence="2">Int1</strain>
        <tissue evidence="2">Integument</tissue>
    </source>
</reference>
<dbReference type="GO" id="GO:0004519">
    <property type="term" value="F:endonuclease activity"/>
    <property type="evidence" value="ECO:0007669"/>
    <property type="project" value="UniProtKB-KW"/>
</dbReference>
<feature type="non-terminal residue" evidence="2">
    <location>
        <position position="1"/>
    </location>
</feature>
<accession>A0A161MJI4</accession>
<sequence>ADDVDIIGRSFHDMEGAFLKLVRSAKKVGLEINAAKTKYLRAGGSADHPAHVTVGSYTFEQVDQFIYLGTLISRDNDVSLEIKRRSMLANRCYYGLNKHMRSKLITSNTKLLLY</sequence>